<evidence type="ECO:0000313" key="3">
    <source>
        <dbReference type="Proteomes" id="UP000713964"/>
    </source>
</evidence>
<dbReference type="AlphaFoldDB" id="A0A930L6D6"/>
<name>A0A930L6D6_9MICC</name>
<reference evidence="2" key="1">
    <citation type="submission" date="2020-04" db="EMBL/GenBank/DDBJ databases">
        <title>Deep metagenomics examines the oral microbiome during advanced dental caries in children, revealing novel taxa and co-occurrences with host molecules.</title>
        <authorList>
            <person name="Baker J.L."/>
            <person name="Morton J.T."/>
            <person name="Dinis M."/>
            <person name="Alvarez R."/>
            <person name="Tran N.C."/>
            <person name="Knight R."/>
            <person name="Edlund A."/>
        </authorList>
    </citation>
    <scope>NUCLEOTIDE SEQUENCE</scope>
    <source>
        <strain evidence="2">JCVI_29_bin.11</strain>
    </source>
</reference>
<sequence>MTENSPQTGTIRPEEIADALAKDQAAGKISIIDEDHLLTYPEDGSEPIEVSTENYIRSFDRFSQAHDGVIMQAKAEFFYQSQEKTLTRFLSKPLKSPTIARSVAATSVSIMTILLMLSLHLVNLLLGPLKDSGPTAIADFWGKVSIVGNIVVVFGLMVYGFYYAFRIRKMITEDHFKVGIEYIPIEGAEDSIKNLRPVVINIKPTTVGQFLRTCWIFAWRPLGKLYLTAVTFYMVIPWGLRLIESI</sequence>
<dbReference type="Proteomes" id="UP000713964">
    <property type="component" value="Unassembled WGS sequence"/>
</dbReference>
<proteinExistence type="predicted"/>
<keyword evidence="1" id="KW-0812">Transmembrane</keyword>
<feature type="transmembrane region" description="Helical" evidence="1">
    <location>
        <begin position="225"/>
        <end position="243"/>
    </location>
</feature>
<feature type="transmembrane region" description="Helical" evidence="1">
    <location>
        <begin position="146"/>
        <end position="165"/>
    </location>
</feature>
<evidence type="ECO:0000313" key="2">
    <source>
        <dbReference type="EMBL" id="MBF1659711.1"/>
    </source>
</evidence>
<protein>
    <submittedName>
        <fullName evidence="2">Uncharacterized protein</fullName>
    </submittedName>
</protein>
<feature type="transmembrane region" description="Helical" evidence="1">
    <location>
        <begin position="102"/>
        <end position="126"/>
    </location>
</feature>
<evidence type="ECO:0000256" key="1">
    <source>
        <dbReference type="SAM" id="Phobius"/>
    </source>
</evidence>
<dbReference type="EMBL" id="JABZXL010000024">
    <property type="protein sequence ID" value="MBF1659711.1"/>
    <property type="molecule type" value="Genomic_DNA"/>
</dbReference>
<gene>
    <name evidence="2" type="ORF">HXO58_07745</name>
</gene>
<comment type="caution">
    <text evidence="2">The sequence shown here is derived from an EMBL/GenBank/DDBJ whole genome shotgun (WGS) entry which is preliminary data.</text>
</comment>
<keyword evidence="1" id="KW-0472">Membrane</keyword>
<keyword evidence="1" id="KW-1133">Transmembrane helix</keyword>
<organism evidence="2 3">
    <name type="scientific">Rothia mucilaginosa</name>
    <dbReference type="NCBI Taxonomy" id="43675"/>
    <lineage>
        <taxon>Bacteria</taxon>
        <taxon>Bacillati</taxon>
        <taxon>Actinomycetota</taxon>
        <taxon>Actinomycetes</taxon>
        <taxon>Micrococcales</taxon>
        <taxon>Micrococcaceae</taxon>
        <taxon>Rothia</taxon>
    </lineage>
</organism>
<accession>A0A930L6D6</accession>